<evidence type="ECO:0000256" key="2">
    <source>
        <dbReference type="ARBA" id="ARBA00022525"/>
    </source>
</evidence>
<dbReference type="SUPFAM" id="SSF69318">
    <property type="entry name" value="Integrin alpha N-terminal domain"/>
    <property type="match status" value="1"/>
</dbReference>
<feature type="region of interest" description="Disordered" evidence="5">
    <location>
        <begin position="58"/>
        <end position="94"/>
    </location>
</feature>
<accession>A0AAX2IK92</accession>
<dbReference type="EMBL" id="FUZE01000002">
    <property type="protein sequence ID" value="SKB45801.1"/>
    <property type="molecule type" value="Genomic_DNA"/>
</dbReference>
<evidence type="ECO:0000256" key="4">
    <source>
        <dbReference type="ARBA" id="ARBA00023026"/>
    </source>
</evidence>
<sequence>MKNMKLFYSIIISLLSVAGYSQTILHQTESTTRTVQDPQTVIMAPGFRATSGISNPFVAKIGPGTENPGGGPSDSGAGAGNPSGTNAPANQSFHDTKGNIEVTKAGQLQYTLAIDIPPGVKNIAPNISLVYTSGGQNGLAGYNWNITGLNSISRIGKNLEVDGITKGVQLDYSDYYSFNGQRLILKSGEYGKDGAEYVTEKYSNIKIKSIGNVSGVTWQGPEYWEVTFDDGSQAWYGSASPGNSSARTPIDYNIVKSKDINGNLIIYNYILENNIAIISSIEWGGNEMQGTPHFNKIEFVFGVRPLPETAYIKGIGFSQSKLLESIIVTSNHQQYKKYRVTYKKDLQETAYRYLDKITVFNSQNEEANPVIFTYEKSMDIPNPNIQTWGFPNVVNHNYATDLFGDFDGDGRLDFMKYHTSTSANIPQIGIYFYRNFYHVAGGGSPPVYVGNSITQAEFKNAIAVNLKRNNLVNNRQGFVTWKYINPSGLKYDLELSFYGITENNQIVLYNKKTIPGVNYDYSVGTTQEGVRTTISGLYNVDFNGDGLSELVLTLNDKTCWRTDINGTEKLPHQCENIKRYIVIDPDESIQNNQWFYELLLYTDTDNAFVDYKSGDFNGDGVFDLVKIDQNKKPFIITFQKNSQGKYISSTAPFNPTNNTLLKGIWKDGLAGDYNGDGLSDIMIPESNDSDLWYLYMSTGIDFKEETRVFMRQHKSRTVTKDNYENITVANPRTFVAFDINNDGKTELIFLQSSRYYQKEYNQDNPSAGVKYRVTSGSGVSVLATFGGGSNPLYSDQTYGQIVYLNSSNINSFLAPNAADKIGIPVGHSAGAMLKKFALVSIVPNFEGDLDMDTHKYYDISMEGRIKSISQGNITTDIVYNRLDKTPTPNLYNNTSEVTNYPYVEIGQVAGMHVVSQLIQNIAADKKLKQDFRYRGLTSNILGRGMIGFRKTARSSWYADGFENTKIWSGVEIDPINEGIPIKEWSIRTNMESQIFPVDVSENNAQLLSFKSTTYQTDKLLNGQLVTTFADADKPKVVTAIIPKISKSKDFLSGILTTDNITYGDYYLPLQRISNVNSGYAISTSTFEYTHNPTGIGVNYFIGRPKSKTDIAQAYGDTKSAKEENTYENNQLKTLKIWNRDNTGYLLETYSYDGFGNLTQKTISNSIDPQTQTIKTNYDDKGRFILKKTDNLGLETNTTYNNWGQILTQTNALGNVLTNTYDNWGKLLKSKINLGGTTTYQYDRDSNSNIIITQYNPDGDISKNYTNKLGQNYKTSTKAFGQGQFVSKDTRYDILGRKIRESELYFEGQSPSQWNVLTYDDTVFPTKVTSTALAKINASDEITSFTGKRLITTASGLTTTIKEDNGYERTNSKTTDALGNVLSSNDKGGTIQFTFNAAGEQIKAQYAENIVTTKYDAWGRKSEFNDPSNGLYKYEYDGFGQPKKIISPKGTKEYAYNNLGQLITQKELSTNDSGQASNKTITYSYDDKGRVISKSGTSKGKAYSSNVSYDPQGRVLSSSESSNGKYFIQKGITYDDKARVISYEKQLYSSGILTKVQIENVYSTWNGELYQIKNSLTGTVLWELKETNARGQVSKVKLGAADVNNMYDENGFLTNVNHSSQVKTDILQIHYSFDGIKNELRLRTTGGDFSINETFDYDDNNRLINWTNPVTGVKVQNAKLNVYDAKGRILENDQVGKIKFENSSKIYQPTGMTLNAAGEQNYNNDLIQSVVYNENNDPVFIDGEKGDVAFQYGLTAMRQRVTYGGNFSEDGDGKFTKFYSSDGSFEVVKDNTTGKEKHILYIGGTPYESNILYLKNYDESTGSHKFLHKDYIGSILAISDEAGNKLEQRHFDAWGNFTHFKIGNGAIITDKSLIANSLLLIERGYTSHEHFAEVGIIHMNGRLYDPLLRRFLNADENIQDPYNTQNYNKYGYVMNNPMMYSDPNGEFWWWAVGAIAGGYLSGVQANNGNWNPRKWNWESTWSAVLGGAIGGAAVSGALGNISSYAGAIKSFLPGIVSGGLNSAFTGSNFLTGAIGGISYSANVFDNKITSTDYFSVHESEVIDEFGEKALTQNEVIEAFQQWKGPYLSYGFKQNVYLAPLGSIPGNYTLNESGTAFVRKGGGEAGAATVTAYNPVIGGKAVRSTIYIPPNVYSTAQVHSYFFHEFGHSVINHKYGYKNEWNEKIETSSIEMGTKAHHAIQQSQNSFIIMNNYRKLNLQGIYGGSYLGIFAPERVLVDLLKNLIIKVK</sequence>
<protein>
    <submittedName>
        <fullName evidence="9">Cell wall-associated polypeptide CWBP200</fullName>
    </submittedName>
    <submittedName>
        <fullName evidence="8">RHS repeat-associated core domain-containing protein</fullName>
    </submittedName>
</protein>
<evidence type="ECO:0000256" key="5">
    <source>
        <dbReference type="SAM" id="MobiDB-lite"/>
    </source>
</evidence>
<evidence type="ECO:0000259" key="7">
    <source>
        <dbReference type="Pfam" id="PF25023"/>
    </source>
</evidence>
<keyword evidence="4" id="KW-0843">Virulence</keyword>
<dbReference type="PANTHER" id="PTHR32305:SF15">
    <property type="entry name" value="PROTEIN RHSA-RELATED"/>
    <property type="match status" value="1"/>
</dbReference>
<reference evidence="9 11" key="2">
    <citation type="submission" date="2018-06" db="EMBL/GenBank/DDBJ databases">
        <authorList>
            <consortium name="Pathogen Informatics"/>
            <person name="Doyle S."/>
        </authorList>
    </citation>
    <scope>NUCLEOTIDE SEQUENCE [LARGE SCALE GENOMIC DNA]</scope>
    <source>
        <strain evidence="9 11">NCTC11212</strain>
    </source>
</reference>
<dbReference type="GO" id="GO:0005737">
    <property type="term" value="C:cytoplasm"/>
    <property type="evidence" value="ECO:0007669"/>
    <property type="project" value="InterPro"/>
</dbReference>
<feature type="compositionally biased region" description="Gly residues" evidence="5">
    <location>
        <begin position="67"/>
        <end position="81"/>
    </location>
</feature>
<dbReference type="InterPro" id="IPR056823">
    <property type="entry name" value="TEN-like_YD-shell"/>
</dbReference>
<dbReference type="NCBIfam" id="TIGR03696">
    <property type="entry name" value="Rhs_assc_core"/>
    <property type="match status" value="1"/>
</dbReference>
<evidence type="ECO:0000256" key="6">
    <source>
        <dbReference type="SAM" id="SignalP"/>
    </source>
</evidence>
<dbReference type="Pfam" id="PF03534">
    <property type="entry name" value="SpvB"/>
    <property type="match status" value="1"/>
</dbReference>
<dbReference type="InterPro" id="IPR022385">
    <property type="entry name" value="Rhs_assc_core"/>
</dbReference>
<reference evidence="8 10" key="1">
    <citation type="submission" date="2017-02" db="EMBL/GenBank/DDBJ databases">
        <authorList>
            <person name="Varghese N."/>
            <person name="Submissions S."/>
        </authorList>
    </citation>
    <scope>NUCLEOTIDE SEQUENCE [LARGE SCALE GENOMIC DNA]</scope>
    <source>
        <strain evidence="8 10">DSM 16775</strain>
    </source>
</reference>
<comment type="caution">
    <text evidence="9">The sequence shown here is derived from an EMBL/GenBank/DDBJ whole genome shotgun (WGS) entry which is preliminary data.</text>
</comment>
<organism evidence="9 11">
    <name type="scientific">Chryseobacterium balustinum</name>
    <dbReference type="NCBI Taxonomy" id="246"/>
    <lineage>
        <taxon>Bacteria</taxon>
        <taxon>Pseudomonadati</taxon>
        <taxon>Bacteroidota</taxon>
        <taxon>Flavobacteriia</taxon>
        <taxon>Flavobacteriales</taxon>
        <taxon>Weeksellaceae</taxon>
        <taxon>Chryseobacterium group</taxon>
        <taxon>Chryseobacterium</taxon>
    </lineage>
</organism>
<gene>
    <name evidence="9" type="primary">wapA_1</name>
    <name evidence="9" type="ORF">NCTC11212_01828</name>
    <name evidence="8" type="ORF">SAMN05421800_1027</name>
</gene>
<dbReference type="InterPro" id="IPR028994">
    <property type="entry name" value="Integrin_alpha_N"/>
</dbReference>
<evidence type="ECO:0000313" key="8">
    <source>
        <dbReference type="EMBL" id="SKB45801.1"/>
    </source>
</evidence>
<proteinExistence type="predicted"/>
<evidence type="ECO:0000313" key="9">
    <source>
        <dbReference type="EMBL" id="SQA89261.1"/>
    </source>
</evidence>
<dbReference type="EMBL" id="UAVR01000008">
    <property type="protein sequence ID" value="SQA89261.1"/>
    <property type="molecule type" value="Genomic_DNA"/>
</dbReference>
<dbReference type="Pfam" id="PF25023">
    <property type="entry name" value="TEN_YD-shell"/>
    <property type="match status" value="1"/>
</dbReference>
<evidence type="ECO:0000256" key="1">
    <source>
        <dbReference type="ARBA" id="ARBA00004613"/>
    </source>
</evidence>
<keyword evidence="2" id="KW-0964">Secreted</keyword>
<keyword evidence="3" id="KW-0677">Repeat</keyword>
<feature type="domain" description="Teneurin-like YD-shell" evidence="7">
    <location>
        <begin position="1364"/>
        <end position="1493"/>
    </location>
</feature>
<dbReference type="InterPro" id="IPR003284">
    <property type="entry name" value="Sal_SpvB"/>
</dbReference>
<dbReference type="KEGG" id="cbp:EB354_14350"/>
<dbReference type="Proteomes" id="UP000190669">
    <property type="component" value="Unassembled WGS sequence"/>
</dbReference>
<evidence type="ECO:0000313" key="10">
    <source>
        <dbReference type="Proteomes" id="UP000190669"/>
    </source>
</evidence>
<evidence type="ECO:0000313" key="11">
    <source>
        <dbReference type="Proteomes" id="UP000251937"/>
    </source>
</evidence>
<keyword evidence="6" id="KW-0732">Signal</keyword>
<keyword evidence="10" id="KW-1185">Reference proteome</keyword>
<name>A0AAX2IK92_9FLAO</name>
<feature type="chain" id="PRO_5043948618" evidence="6">
    <location>
        <begin position="24"/>
        <end position="2246"/>
    </location>
</feature>
<dbReference type="PANTHER" id="PTHR32305">
    <property type="match status" value="1"/>
</dbReference>
<evidence type="ECO:0000256" key="3">
    <source>
        <dbReference type="ARBA" id="ARBA00022737"/>
    </source>
</evidence>
<dbReference type="InterPro" id="IPR050708">
    <property type="entry name" value="T6SS_VgrG/RHS"/>
</dbReference>
<feature type="signal peptide" evidence="6">
    <location>
        <begin position="1"/>
        <end position="23"/>
    </location>
</feature>
<dbReference type="Gene3D" id="2.180.10.10">
    <property type="entry name" value="RHS repeat-associated core"/>
    <property type="match status" value="1"/>
</dbReference>
<dbReference type="GO" id="GO:0005576">
    <property type="term" value="C:extracellular region"/>
    <property type="evidence" value="ECO:0007669"/>
    <property type="project" value="UniProtKB-SubCell"/>
</dbReference>
<dbReference type="Proteomes" id="UP000251937">
    <property type="component" value="Unassembled WGS sequence"/>
</dbReference>
<comment type="subcellular location">
    <subcellularLocation>
        <location evidence="1">Secreted</location>
    </subcellularLocation>
</comment>